<dbReference type="InterPro" id="IPR045304">
    <property type="entry name" value="LbH_SAT"/>
</dbReference>
<organism evidence="9 10">
    <name type="scientific">Tropicimonas isoalkanivorans</name>
    <dbReference type="NCBI Taxonomy" id="441112"/>
    <lineage>
        <taxon>Bacteria</taxon>
        <taxon>Pseudomonadati</taxon>
        <taxon>Pseudomonadota</taxon>
        <taxon>Alphaproteobacteria</taxon>
        <taxon>Rhodobacterales</taxon>
        <taxon>Roseobacteraceae</taxon>
        <taxon>Tropicimonas</taxon>
    </lineage>
</organism>
<dbReference type="Gene3D" id="2.160.10.10">
    <property type="entry name" value="Hexapeptide repeat proteins"/>
    <property type="match status" value="1"/>
</dbReference>
<evidence type="ECO:0000256" key="3">
    <source>
        <dbReference type="ARBA" id="ARBA00022605"/>
    </source>
</evidence>
<evidence type="ECO:0000313" key="10">
    <source>
        <dbReference type="Proteomes" id="UP000198728"/>
    </source>
</evidence>
<gene>
    <name evidence="9" type="ORF">SAMN04488094_10343</name>
</gene>
<keyword evidence="5" id="KW-0677">Repeat</keyword>
<dbReference type="GO" id="GO:0006535">
    <property type="term" value="P:cysteine biosynthetic process from serine"/>
    <property type="evidence" value="ECO:0007669"/>
    <property type="project" value="InterPro"/>
</dbReference>
<protein>
    <recommendedName>
        <fullName evidence="2">serine O-acetyltransferase</fullName>
        <ecNumber evidence="2">2.3.1.30</ecNumber>
    </recommendedName>
</protein>
<dbReference type="Pfam" id="PF00132">
    <property type="entry name" value="Hexapep"/>
    <property type="match status" value="1"/>
</dbReference>
<evidence type="ECO:0000256" key="1">
    <source>
        <dbReference type="ARBA" id="ARBA00007274"/>
    </source>
</evidence>
<dbReference type="Gene3D" id="1.10.3130.10">
    <property type="entry name" value="serine acetyltransferase, domain 1"/>
    <property type="match status" value="1"/>
</dbReference>
<dbReference type="InterPro" id="IPR042122">
    <property type="entry name" value="Ser_AcTrfase_N_sf"/>
</dbReference>
<dbReference type="InterPro" id="IPR005881">
    <property type="entry name" value="Ser_O-AcTrfase"/>
</dbReference>
<keyword evidence="3" id="KW-0028">Amino-acid biosynthesis</keyword>
<dbReference type="RefSeq" id="WP_093360035.1">
    <property type="nucleotide sequence ID" value="NZ_FOLG01000003.1"/>
</dbReference>
<dbReference type="CDD" id="cd03354">
    <property type="entry name" value="LbH_SAT"/>
    <property type="match status" value="1"/>
</dbReference>
<feature type="region of interest" description="Disordered" evidence="8">
    <location>
        <begin position="217"/>
        <end position="237"/>
    </location>
</feature>
<evidence type="ECO:0000256" key="4">
    <source>
        <dbReference type="ARBA" id="ARBA00022679"/>
    </source>
</evidence>
<dbReference type="NCBIfam" id="NF041874">
    <property type="entry name" value="EPS_EpsC"/>
    <property type="match status" value="1"/>
</dbReference>
<reference evidence="9 10" key="1">
    <citation type="submission" date="2016-10" db="EMBL/GenBank/DDBJ databases">
        <authorList>
            <person name="de Groot N.N."/>
        </authorList>
    </citation>
    <scope>NUCLEOTIDE SEQUENCE [LARGE SCALE GENOMIC DNA]</scope>
    <source>
        <strain evidence="9 10">DSM 19548</strain>
    </source>
</reference>
<sequence>MKPGLRSLLARDFAAIRSRDPAARGALETALCYPGLHATVAYRLANVLWRRGFRFGARIVSYLARAVTGIDIHPGATIGPGFFIDHGAGVVIGETAEVGADVTLYHGVTLGGVSWSPGKRHPTLGDGSMVGAGAKILGPVTIGAGVRVGANSVVVSDVPDDATVIGIPARIVRTEIKPSADPLRVNLDHHLMPDPVGRALARLADRVAFLEARLNARQGPVPPVGDPERPRPINCHH</sequence>
<dbReference type="InterPro" id="IPR011004">
    <property type="entry name" value="Trimer_LpxA-like_sf"/>
</dbReference>
<dbReference type="GO" id="GO:0009001">
    <property type="term" value="F:serine O-acetyltransferase activity"/>
    <property type="evidence" value="ECO:0007669"/>
    <property type="project" value="UniProtKB-EC"/>
</dbReference>
<proteinExistence type="inferred from homology"/>
<dbReference type="EMBL" id="FOLG01000003">
    <property type="protein sequence ID" value="SFC19582.1"/>
    <property type="molecule type" value="Genomic_DNA"/>
</dbReference>
<name>A0A1I1H7L7_9RHOB</name>
<accession>A0A1I1H7L7</accession>
<evidence type="ECO:0000256" key="7">
    <source>
        <dbReference type="ARBA" id="ARBA00049486"/>
    </source>
</evidence>
<dbReference type="InterPro" id="IPR053376">
    <property type="entry name" value="Serine_acetyltransferase"/>
</dbReference>
<evidence type="ECO:0000313" key="9">
    <source>
        <dbReference type="EMBL" id="SFC19582.1"/>
    </source>
</evidence>
<dbReference type="PANTHER" id="PTHR42811">
    <property type="entry name" value="SERINE ACETYLTRANSFERASE"/>
    <property type="match status" value="1"/>
</dbReference>
<comment type="catalytic activity">
    <reaction evidence="7">
        <text>L-serine + acetyl-CoA = O-acetyl-L-serine + CoA</text>
        <dbReference type="Rhea" id="RHEA:24560"/>
        <dbReference type="ChEBI" id="CHEBI:33384"/>
        <dbReference type="ChEBI" id="CHEBI:57287"/>
        <dbReference type="ChEBI" id="CHEBI:57288"/>
        <dbReference type="ChEBI" id="CHEBI:58340"/>
        <dbReference type="EC" id="2.3.1.30"/>
    </reaction>
</comment>
<dbReference type="GO" id="GO:0005737">
    <property type="term" value="C:cytoplasm"/>
    <property type="evidence" value="ECO:0007669"/>
    <property type="project" value="InterPro"/>
</dbReference>
<keyword evidence="6" id="KW-0012">Acyltransferase</keyword>
<dbReference type="STRING" id="441112.SAMN04488094_10343"/>
<comment type="similarity">
    <text evidence="1">Belongs to the transferase hexapeptide repeat family.</text>
</comment>
<dbReference type="EC" id="2.3.1.30" evidence="2"/>
<dbReference type="InterPro" id="IPR001451">
    <property type="entry name" value="Hexapep"/>
</dbReference>
<evidence type="ECO:0000256" key="5">
    <source>
        <dbReference type="ARBA" id="ARBA00022737"/>
    </source>
</evidence>
<keyword evidence="10" id="KW-1185">Reference proteome</keyword>
<dbReference type="OrthoDB" id="7545269at2"/>
<dbReference type="SUPFAM" id="SSF51161">
    <property type="entry name" value="Trimeric LpxA-like enzymes"/>
    <property type="match status" value="1"/>
</dbReference>
<evidence type="ECO:0000256" key="6">
    <source>
        <dbReference type="ARBA" id="ARBA00023315"/>
    </source>
</evidence>
<dbReference type="FunFam" id="2.160.10.10:FF:000007">
    <property type="entry name" value="Serine acetyltransferase"/>
    <property type="match status" value="1"/>
</dbReference>
<dbReference type="InterPro" id="IPR018357">
    <property type="entry name" value="Hexapep_transf_CS"/>
</dbReference>
<evidence type="ECO:0000256" key="2">
    <source>
        <dbReference type="ARBA" id="ARBA00013266"/>
    </source>
</evidence>
<evidence type="ECO:0000256" key="8">
    <source>
        <dbReference type="SAM" id="MobiDB-lite"/>
    </source>
</evidence>
<dbReference type="AlphaFoldDB" id="A0A1I1H7L7"/>
<dbReference type="Proteomes" id="UP000198728">
    <property type="component" value="Unassembled WGS sequence"/>
</dbReference>
<dbReference type="PROSITE" id="PS00101">
    <property type="entry name" value="HEXAPEP_TRANSFERASES"/>
    <property type="match status" value="1"/>
</dbReference>
<dbReference type="NCBIfam" id="TIGR01172">
    <property type="entry name" value="cysE"/>
    <property type="match status" value="1"/>
</dbReference>
<keyword evidence="4 9" id="KW-0808">Transferase</keyword>